<dbReference type="GeneID" id="106525807"/>
<name>A0A2I4C6L2_AUSLI</name>
<organism evidence="4 5">
    <name type="scientific">Austrofundulus limnaeus</name>
    <name type="common">Annual killifish</name>
    <dbReference type="NCBI Taxonomy" id="52670"/>
    <lineage>
        <taxon>Eukaryota</taxon>
        <taxon>Metazoa</taxon>
        <taxon>Chordata</taxon>
        <taxon>Craniata</taxon>
        <taxon>Vertebrata</taxon>
        <taxon>Euteleostomi</taxon>
        <taxon>Actinopterygii</taxon>
        <taxon>Neopterygii</taxon>
        <taxon>Teleostei</taxon>
        <taxon>Neoteleostei</taxon>
        <taxon>Acanthomorphata</taxon>
        <taxon>Ovalentaria</taxon>
        <taxon>Atherinomorphae</taxon>
        <taxon>Cyprinodontiformes</taxon>
        <taxon>Rivulidae</taxon>
        <taxon>Austrofundulus</taxon>
    </lineage>
</organism>
<dbReference type="CTD" id="54522"/>
<dbReference type="OrthoDB" id="4772757at2759"/>
<evidence type="ECO:0000256" key="2">
    <source>
        <dbReference type="ARBA" id="ARBA00023043"/>
    </source>
</evidence>
<dbReference type="PANTHER" id="PTHR24123:SF33">
    <property type="entry name" value="PROTEIN HOS4"/>
    <property type="match status" value="1"/>
</dbReference>
<dbReference type="PANTHER" id="PTHR24123">
    <property type="entry name" value="ANKYRIN REPEAT-CONTAINING"/>
    <property type="match status" value="1"/>
</dbReference>
<evidence type="ECO:0000256" key="1">
    <source>
        <dbReference type="ARBA" id="ARBA00022737"/>
    </source>
</evidence>
<keyword evidence="2 3" id="KW-0040">ANK repeat</keyword>
<feature type="repeat" description="ANK" evidence="3">
    <location>
        <begin position="111"/>
        <end position="143"/>
    </location>
</feature>
<dbReference type="Gene3D" id="1.25.40.20">
    <property type="entry name" value="Ankyrin repeat-containing domain"/>
    <property type="match status" value="2"/>
</dbReference>
<dbReference type="PRINTS" id="PR01415">
    <property type="entry name" value="ANKYRIN"/>
</dbReference>
<evidence type="ECO:0000313" key="4">
    <source>
        <dbReference type="Proteomes" id="UP000192220"/>
    </source>
</evidence>
<accession>A0A2I4C6L2</accession>
<dbReference type="AlphaFoldDB" id="A0A2I4C6L2"/>
<feature type="repeat" description="ANK" evidence="3">
    <location>
        <begin position="44"/>
        <end position="77"/>
    </location>
</feature>
<dbReference type="STRING" id="52670.A0A2I4C6L2"/>
<feature type="repeat" description="ANK" evidence="3">
    <location>
        <begin position="78"/>
        <end position="110"/>
    </location>
</feature>
<feature type="repeat" description="ANK" evidence="3">
    <location>
        <begin position="308"/>
        <end position="340"/>
    </location>
</feature>
<dbReference type="SUPFAM" id="SSF48403">
    <property type="entry name" value="Ankyrin repeat"/>
    <property type="match status" value="1"/>
</dbReference>
<protein>
    <submittedName>
        <fullName evidence="5">Ankyrin repeat domain-containing protein 16 isoform X1</fullName>
    </submittedName>
</protein>
<dbReference type="PROSITE" id="PS50088">
    <property type="entry name" value="ANK_REPEAT"/>
    <property type="match status" value="6"/>
</dbReference>
<proteinExistence type="predicted"/>
<reference evidence="5" key="1">
    <citation type="submission" date="2025-08" db="UniProtKB">
        <authorList>
            <consortium name="RefSeq"/>
        </authorList>
    </citation>
    <scope>IDENTIFICATION</scope>
    <source>
        <strain evidence="5">Quisiro</strain>
        <tissue evidence="5">Liver</tissue>
    </source>
</reference>
<keyword evidence="1" id="KW-0677">Repeat</keyword>
<feature type="repeat" description="ANK" evidence="3">
    <location>
        <begin position="178"/>
        <end position="201"/>
    </location>
</feature>
<dbReference type="InterPro" id="IPR002110">
    <property type="entry name" value="Ankyrin_rpt"/>
</dbReference>
<dbReference type="InterPro" id="IPR036770">
    <property type="entry name" value="Ankyrin_rpt-contain_sf"/>
</dbReference>
<dbReference type="Pfam" id="PF00023">
    <property type="entry name" value="Ank"/>
    <property type="match status" value="1"/>
</dbReference>
<sequence>MDENHLKVLVKLTQDGRLDCLQAQIRSRFSSEAQAVSSKHFGRSGDTLLHYAARHGHLDVVEYLVEQLGADVEVCNNDYKRPLHEAASMGHKDCVSYLLRKGAAVDSLKKADWTPLMMACTRRNLGVIQELLDHGADPALRNKDGWNSFHVACREGDPLIVERLLLTSPDTWRTESKTGRTPLHTAALHGCQEVVRILLDRCGYSPDSRDSCGATPFMDAVRNGHLPVARLLLDKHQVEQTSVTAVMFHFCSQHSCFHLTCPRQASPVAADRLGAQPVHQVAVTGQEEALRFLVQDQGVDVNQKATELQLTALHYAAKEGHTSMITTLLQLGADLQVRDKKGRTALHMACIGQHAKTARTLLELGLRDSEDTSGTRAQQLAKKPDVVRVFECVLPQTPFTPLS</sequence>
<evidence type="ECO:0000256" key="3">
    <source>
        <dbReference type="PROSITE-ProRule" id="PRU00023"/>
    </source>
</evidence>
<keyword evidence="4" id="KW-1185">Reference proteome</keyword>
<dbReference type="Proteomes" id="UP000192220">
    <property type="component" value="Unplaced"/>
</dbReference>
<dbReference type="PROSITE" id="PS50297">
    <property type="entry name" value="ANK_REP_REGION"/>
    <property type="match status" value="6"/>
</dbReference>
<dbReference type="KEGG" id="alim:106525807"/>
<dbReference type="InParanoid" id="A0A2I4C6L2"/>
<feature type="repeat" description="ANK" evidence="3">
    <location>
        <begin position="341"/>
        <end position="365"/>
    </location>
</feature>
<dbReference type="RefSeq" id="XP_013875599.1">
    <property type="nucleotide sequence ID" value="XM_014020145.1"/>
</dbReference>
<dbReference type="SMART" id="SM00248">
    <property type="entry name" value="ANK"/>
    <property type="match status" value="9"/>
</dbReference>
<gene>
    <name evidence="5" type="primary">ankrd16</name>
</gene>
<dbReference type="Pfam" id="PF12796">
    <property type="entry name" value="Ank_2"/>
    <property type="match status" value="3"/>
</dbReference>
<evidence type="ECO:0000313" key="5">
    <source>
        <dbReference type="RefSeq" id="XP_013875599.1"/>
    </source>
</evidence>
<dbReference type="InterPro" id="IPR051165">
    <property type="entry name" value="Multifunctional_ANK_Repeat"/>
</dbReference>